<reference evidence="10 11" key="1">
    <citation type="submission" date="2022-12" db="EMBL/GenBank/DDBJ databases">
        <title>Dasania phycosphaerae sp. nov., isolated from particulate material of the south coast of Korea.</title>
        <authorList>
            <person name="Jiang Y."/>
        </authorList>
    </citation>
    <scope>NUCLEOTIDE SEQUENCE [LARGE SCALE GENOMIC DNA]</scope>
    <source>
        <strain evidence="10 11">GY-19</strain>
    </source>
</reference>
<evidence type="ECO:0000256" key="4">
    <source>
        <dbReference type="ARBA" id="ARBA00022475"/>
    </source>
</evidence>
<dbReference type="InterPro" id="IPR000620">
    <property type="entry name" value="EamA_dom"/>
</dbReference>
<feature type="transmembrane region" description="Helical" evidence="8">
    <location>
        <begin position="237"/>
        <end position="256"/>
    </location>
</feature>
<feature type="transmembrane region" description="Helical" evidence="8">
    <location>
        <begin position="174"/>
        <end position="191"/>
    </location>
</feature>
<evidence type="ECO:0000256" key="1">
    <source>
        <dbReference type="ARBA" id="ARBA00004651"/>
    </source>
</evidence>
<keyword evidence="7 8" id="KW-0472">Membrane</keyword>
<feature type="transmembrane region" description="Helical" evidence="8">
    <location>
        <begin position="150"/>
        <end position="167"/>
    </location>
</feature>
<organism evidence="10 11">
    <name type="scientific">Dasania phycosphaerae</name>
    <dbReference type="NCBI Taxonomy" id="2950436"/>
    <lineage>
        <taxon>Bacteria</taxon>
        <taxon>Pseudomonadati</taxon>
        <taxon>Pseudomonadota</taxon>
        <taxon>Gammaproteobacteria</taxon>
        <taxon>Cellvibrionales</taxon>
        <taxon>Spongiibacteraceae</taxon>
        <taxon>Dasania</taxon>
    </lineage>
</organism>
<evidence type="ECO:0000256" key="7">
    <source>
        <dbReference type="ARBA" id="ARBA00023136"/>
    </source>
</evidence>
<proteinExistence type="inferred from homology"/>
<evidence type="ECO:0000256" key="5">
    <source>
        <dbReference type="ARBA" id="ARBA00022692"/>
    </source>
</evidence>
<dbReference type="AlphaFoldDB" id="A0A9J6RGS2"/>
<evidence type="ECO:0000313" key="10">
    <source>
        <dbReference type="EMBL" id="MCZ0863854.1"/>
    </source>
</evidence>
<dbReference type="Proteomes" id="UP001069090">
    <property type="component" value="Unassembled WGS sequence"/>
</dbReference>
<dbReference type="InterPro" id="IPR037185">
    <property type="entry name" value="EmrE-like"/>
</dbReference>
<accession>A0A9J6RGS2</accession>
<comment type="similarity">
    <text evidence="2">Belongs to the EamA transporter family.</text>
</comment>
<evidence type="ECO:0000313" key="11">
    <source>
        <dbReference type="Proteomes" id="UP001069090"/>
    </source>
</evidence>
<feature type="transmembrane region" description="Helical" evidence="8">
    <location>
        <begin position="73"/>
        <end position="93"/>
    </location>
</feature>
<dbReference type="SUPFAM" id="SSF103481">
    <property type="entry name" value="Multidrug resistance efflux transporter EmrE"/>
    <property type="match status" value="2"/>
</dbReference>
<protein>
    <submittedName>
        <fullName evidence="10">EamA family transporter RarD</fullName>
    </submittedName>
</protein>
<dbReference type="EMBL" id="JAPTGG010000001">
    <property type="protein sequence ID" value="MCZ0863854.1"/>
    <property type="molecule type" value="Genomic_DNA"/>
</dbReference>
<keyword evidence="4" id="KW-1003">Cell membrane</keyword>
<keyword evidence="3" id="KW-0813">Transport</keyword>
<feature type="transmembrane region" description="Helical" evidence="8">
    <location>
        <begin position="99"/>
        <end position="120"/>
    </location>
</feature>
<feature type="transmembrane region" description="Helical" evidence="8">
    <location>
        <begin position="12"/>
        <end position="31"/>
    </location>
</feature>
<evidence type="ECO:0000256" key="6">
    <source>
        <dbReference type="ARBA" id="ARBA00022989"/>
    </source>
</evidence>
<dbReference type="InterPro" id="IPR004626">
    <property type="entry name" value="RarD"/>
</dbReference>
<dbReference type="Pfam" id="PF00892">
    <property type="entry name" value="EamA"/>
    <property type="match status" value="1"/>
</dbReference>
<dbReference type="NCBIfam" id="TIGR00688">
    <property type="entry name" value="rarD"/>
    <property type="match status" value="1"/>
</dbReference>
<evidence type="ECO:0000256" key="3">
    <source>
        <dbReference type="ARBA" id="ARBA00022448"/>
    </source>
</evidence>
<evidence type="ECO:0000259" key="9">
    <source>
        <dbReference type="Pfam" id="PF00892"/>
    </source>
</evidence>
<feature type="transmembrane region" description="Helical" evidence="8">
    <location>
        <begin position="43"/>
        <end position="61"/>
    </location>
</feature>
<keyword evidence="5 8" id="KW-0812">Transmembrane</keyword>
<comment type="caution">
    <text evidence="10">The sequence shown here is derived from an EMBL/GenBank/DDBJ whole genome shotgun (WGS) entry which is preliminary data.</text>
</comment>
<feature type="domain" description="EamA" evidence="9">
    <location>
        <begin position="155"/>
        <end position="282"/>
    </location>
</feature>
<dbReference type="RefSeq" id="WP_258330002.1">
    <property type="nucleotide sequence ID" value="NZ_JAPTGG010000001.1"/>
</dbReference>
<gene>
    <name evidence="10" type="primary">rarD</name>
    <name evidence="10" type="ORF">O0V09_01500</name>
</gene>
<dbReference type="GO" id="GO:0005886">
    <property type="term" value="C:plasma membrane"/>
    <property type="evidence" value="ECO:0007669"/>
    <property type="project" value="UniProtKB-SubCell"/>
</dbReference>
<feature type="transmembrane region" description="Helical" evidence="8">
    <location>
        <begin position="127"/>
        <end position="144"/>
    </location>
</feature>
<name>A0A9J6RGS2_9GAMM</name>
<evidence type="ECO:0000256" key="2">
    <source>
        <dbReference type="ARBA" id="ARBA00007362"/>
    </source>
</evidence>
<feature type="transmembrane region" description="Helical" evidence="8">
    <location>
        <begin position="268"/>
        <end position="290"/>
    </location>
</feature>
<evidence type="ECO:0000256" key="8">
    <source>
        <dbReference type="SAM" id="Phobius"/>
    </source>
</evidence>
<keyword evidence="6 8" id="KW-1133">Transmembrane helix</keyword>
<sequence>MTQVVSSKGLASSIGASLLFAMMPLYLQWLPSSSGYVAAGQRIIWTSLFIACVLLFNKQLLNSLKPLSRLSNWPGLICGSLLVGMQWFIFSWAPLNNETLGVSLGYFLLPLTLVLVGRLLYGEKLNLAQSLATVLASLAIAYNLWYTGSFSWVALVIALGYPLYFILRRKQSLPVMSAFFIENLLLLPIAWWASQHYGQVTHPFAYSWPELAVFLGLGVLGSLGMLCMLYASRLLPVALFGLLGYLEPPLIMLVGLCFLNESIQPGEYLTYILILLALITLSLSGVKHLLRERRRRA</sequence>
<feature type="transmembrane region" description="Helical" evidence="8">
    <location>
        <begin position="211"/>
        <end position="230"/>
    </location>
</feature>
<keyword evidence="11" id="KW-1185">Reference proteome</keyword>
<comment type="subcellular location">
    <subcellularLocation>
        <location evidence="1">Cell membrane</location>
        <topology evidence="1">Multi-pass membrane protein</topology>
    </subcellularLocation>
</comment>